<dbReference type="Pfam" id="PF00083">
    <property type="entry name" value="Sugar_tr"/>
    <property type="match status" value="1"/>
</dbReference>
<protein>
    <submittedName>
        <fullName evidence="9">Sugar transporter ERD6-like 5</fullName>
    </submittedName>
</protein>
<dbReference type="EMBL" id="RXIC02000021">
    <property type="protein sequence ID" value="KAB1220288.1"/>
    <property type="molecule type" value="Genomic_DNA"/>
</dbReference>
<dbReference type="Proteomes" id="UP000516437">
    <property type="component" value="Chromosome 3"/>
</dbReference>
<dbReference type="SUPFAM" id="SSF103473">
    <property type="entry name" value="MFS general substrate transporter"/>
    <property type="match status" value="1"/>
</dbReference>
<feature type="region of interest" description="Disordered" evidence="7">
    <location>
        <begin position="30"/>
        <end position="51"/>
    </location>
</feature>
<dbReference type="Gene3D" id="1.20.1250.20">
    <property type="entry name" value="MFS general substrate transporter like domains"/>
    <property type="match status" value="2"/>
</dbReference>
<keyword evidence="3 9" id="KW-0762">Sugar transport</keyword>
<dbReference type="GO" id="GO:0016020">
    <property type="term" value="C:membrane"/>
    <property type="evidence" value="ECO:0007669"/>
    <property type="project" value="UniProtKB-SubCell"/>
</dbReference>
<sequence length="243" mass="27208">MSSLPQVPFSEPSITVNLFSDSPFSHIQKAQAAQAKESTPHKSPNHLAMGRRKNSNKVANVPIFIAEIMPKGMFVLMRFLGFEIPILKFSTKRTRSKNLRGRFTAVHQLMICLGVSLTYLIGAFVNWQTLALNGTITCLVQLIGLSFIPESPRWLISREKECEAALQCLRGGNDDISFQRKYARSLIVGVGLMVLQQFRGVNGISFYASAIFISAGRNGLFPNAIYLCLIRIRRKMESEYCNT</sequence>
<dbReference type="InterPro" id="IPR050549">
    <property type="entry name" value="MFS_Trehalose_Transporter"/>
</dbReference>
<evidence type="ECO:0000313" key="10">
    <source>
        <dbReference type="Proteomes" id="UP000516437"/>
    </source>
</evidence>
<keyword evidence="6 8" id="KW-0472">Membrane</keyword>
<evidence type="ECO:0000256" key="6">
    <source>
        <dbReference type="ARBA" id="ARBA00023136"/>
    </source>
</evidence>
<evidence type="ECO:0000256" key="2">
    <source>
        <dbReference type="ARBA" id="ARBA00010992"/>
    </source>
</evidence>
<keyword evidence="4 8" id="KW-0812">Transmembrane</keyword>
<reference evidence="9 10" key="1">
    <citation type="journal article" date="2019" name="Plant Biotechnol. J.">
        <title>The red bayberry genome and genetic basis of sex determination.</title>
        <authorList>
            <person name="Jia H.M."/>
            <person name="Jia H.J."/>
            <person name="Cai Q.L."/>
            <person name="Wang Y."/>
            <person name="Zhao H.B."/>
            <person name="Yang W.F."/>
            <person name="Wang G.Y."/>
            <person name="Li Y.H."/>
            <person name="Zhan D.L."/>
            <person name="Shen Y.T."/>
            <person name="Niu Q.F."/>
            <person name="Chang L."/>
            <person name="Qiu J."/>
            <person name="Zhao L."/>
            <person name="Xie H.B."/>
            <person name="Fu W.Y."/>
            <person name="Jin J."/>
            <person name="Li X.W."/>
            <person name="Jiao Y."/>
            <person name="Zhou C.C."/>
            <person name="Tu T."/>
            <person name="Chai C.Y."/>
            <person name="Gao J.L."/>
            <person name="Fan L.J."/>
            <person name="van de Weg E."/>
            <person name="Wang J.Y."/>
            <person name="Gao Z.S."/>
        </authorList>
    </citation>
    <scope>NUCLEOTIDE SEQUENCE [LARGE SCALE GENOMIC DNA]</scope>
    <source>
        <tissue evidence="9">Leaves</tissue>
    </source>
</reference>
<organism evidence="9 10">
    <name type="scientific">Morella rubra</name>
    <name type="common">Chinese bayberry</name>
    <dbReference type="NCBI Taxonomy" id="262757"/>
    <lineage>
        <taxon>Eukaryota</taxon>
        <taxon>Viridiplantae</taxon>
        <taxon>Streptophyta</taxon>
        <taxon>Embryophyta</taxon>
        <taxon>Tracheophyta</taxon>
        <taxon>Spermatophyta</taxon>
        <taxon>Magnoliopsida</taxon>
        <taxon>eudicotyledons</taxon>
        <taxon>Gunneridae</taxon>
        <taxon>Pentapetalae</taxon>
        <taxon>rosids</taxon>
        <taxon>fabids</taxon>
        <taxon>Fagales</taxon>
        <taxon>Myricaceae</taxon>
        <taxon>Morella</taxon>
    </lineage>
</organism>
<proteinExistence type="inferred from homology"/>
<evidence type="ECO:0000256" key="7">
    <source>
        <dbReference type="SAM" id="MobiDB-lite"/>
    </source>
</evidence>
<comment type="similarity">
    <text evidence="2">Belongs to the major facilitator superfamily. Sugar transporter (TC 2.A.1.1) family.</text>
</comment>
<evidence type="ECO:0000256" key="8">
    <source>
        <dbReference type="SAM" id="Phobius"/>
    </source>
</evidence>
<dbReference type="AlphaFoldDB" id="A0A6A1W9C4"/>
<dbReference type="PANTHER" id="PTHR48021:SF25">
    <property type="entry name" value="SUGAR TRANSPORTER ERD6-LIKE 5"/>
    <property type="match status" value="1"/>
</dbReference>
<dbReference type="InterPro" id="IPR036259">
    <property type="entry name" value="MFS_trans_sf"/>
</dbReference>
<evidence type="ECO:0000313" key="9">
    <source>
        <dbReference type="EMBL" id="KAB1220288.1"/>
    </source>
</evidence>
<accession>A0A6A1W9C4</accession>
<keyword evidence="3 9" id="KW-0813">Transport</keyword>
<gene>
    <name evidence="9" type="ORF">CJ030_MR3G019034</name>
</gene>
<keyword evidence="5 8" id="KW-1133">Transmembrane helix</keyword>
<keyword evidence="10" id="KW-1185">Reference proteome</keyword>
<feature type="transmembrane region" description="Helical" evidence="8">
    <location>
        <begin position="204"/>
        <end position="229"/>
    </location>
</feature>
<dbReference type="OrthoDB" id="1732494at2759"/>
<evidence type="ECO:0000256" key="5">
    <source>
        <dbReference type="ARBA" id="ARBA00022989"/>
    </source>
</evidence>
<evidence type="ECO:0000256" key="1">
    <source>
        <dbReference type="ARBA" id="ARBA00004370"/>
    </source>
</evidence>
<dbReference type="InterPro" id="IPR005828">
    <property type="entry name" value="MFS_sugar_transport-like"/>
</dbReference>
<dbReference type="PANTHER" id="PTHR48021">
    <property type="match status" value="1"/>
</dbReference>
<feature type="transmembrane region" description="Helical" evidence="8">
    <location>
        <begin position="103"/>
        <end position="124"/>
    </location>
</feature>
<comment type="caution">
    <text evidence="9">The sequence shown here is derived from an EMBL/GenBank/DDBJ whole genome shotgun (WGS) entry which is preliminary data.</text>
</comment>
<name>A0A6A1W9C4_9ROSI</name>
<comment type="subcellular location">
    <subcellularLocation>
        <location evidence="1">Membrane</location>
    </subcellularLocation>
</comment>
<evidence type="ECO:0000256" key="3">
    <source>
        <dbReference type="ARBA" id="ARBA00022597"/>
    </source>
</evidence>
<evidence type="ECO:0000256" key="4">
    <source>
        <dbReference type="ARBA" id="ARBA00022692"/>
    </source>
</evidence>
<feature type="transmembrane region" description="Helical" evidence="8">
    <location>
        <begin position="61"/>
        <end position="82"/>
    </location>
</feature>
<dbReference type="GO" id="GO:0022857">
    <property type="term" value="F:transmembrane transporter activity"/>
    <property type="evidence" value="ECO:0007669"/>
    <property type="project" value="InterPro"/>
</dbReference>